<comment type="caution">
    <text evidence="2">The sequence shown here is derived from an EMBL/GenBank/DDBJ whole genome shotgun (WGS) entry which is preliminary data.</text>
</comment>
<proteinExistence type="predicted"/>
<feature type="region of interest" description="Disordered" evidence="1">
    <location>
        <begin position="1"/>
        <end position="67"/>
    </location>
</feature>
<evidence type="ECO:0000313" key="3">
    <source>
        <dbReference type="Proteomes" id="UP000050525"/>
    </source>
</evidence>
<dbReference type="STRING" id="8496.A0A151MNC8"/>
<accession>A0A151MNC8</accession>
<keyword evidence="3" id="KW-1185">Reference proteome</keyword>
<feature type="region of interest" description="Disordered" evidence="1">
    <location>
        <begin position="79"/>
        <end position="198"/>
    </location>
</feature>
<reference evidence="2 3" key="1">
    <citation type="journal article" date="2012" name="Genome Biol.">
        <title>Sequencing three crocodilian genomes to illuminate the evolution of archosaurs and amniotes.</title>
        <authorList>
            <person name="St John J.A."/>
            <person name="Braun E.L."/>
            <person name="Isberg S.R."/>
            <person name="Miles L.G."/>
            <person name="Chong A.Y."/>
            <person name="Gongora J."/>
            <person name="Dalzell P."/>
            <person name="Moran C."/>
            <person name="Bed'hom B."/>
            <person name="Abzhanov A."/>
            <person name="Burgess S.C."/>
            <person name="Cooksey A.M."/>
            <person name="Castoe T.A."/>
            <person name="Crawford N.G."/>
            <person name="Densmore L.D."/>
            <person name="Drew J.C."/>
            <person name="Edwards S.V."/>
            <person name="Faircloth B.C."/>
            <person name="Fujita M.K."/>
            <person name="Greenwold M.J."/>
            <person name="Hoffmann F.G."/>
            <person name="Howard J.M."/>
            <person name="Iguchi T."/>
            <person name="Janes D.E."/>
            <person name="Khan S.Y."/>
            <person name="Kohno S."/>
            <person name="de Koning A.J."/>
            <person name="Lance S.L."/>
            <person name="McCarthy F.M."/>
            <person name="McCormack J.E."/>
            <person name="Merchant M.E."/>
            <person name="Peterson D.G."/>
            <person name="Pollock D.D."/>
            <person name="Pourmand N."/>
            <person name="Raney B.J."/>
            <person name="Roessler K.A."/>
            <person name="Sanford J.R."/>
            <person name="Sawyer R.H."/>
            <person name="Schmidt C.J."/>
            <person name="Triplett E.W."/>
            <person name="Tuberville T.D."/>
            <person name="Venegas-Anaya M."/>
            <person name="Howard J.T."/>
            <person name="Jarvis E.D."/>
            <person name="Guillette L.J.Jr."/>
            <person name="Glenn T.C."/>
            <person name="Green R.E."/>
            <person name="Ray D.A."/>
        </authorList>
    </citation>
    <scope>NUCLEOTIDE SEQUENCE [LARGE SCALE GENOMIC DNA]</scope>
    <source>
        <strain evidence="2">KSC_2009_1</strain>
    </source>
</reference>
<name>A0A151MNC8_ALLMI</name>
<dbReference type="EMBL" id="AKHW03005657">
    <property type="protein sequence ID" value="KYO26016.1"/>
    <property type="molecule type" value="Genomic_DNA"/>
</dbReference>
<organism evidence="2 3">
    <name type="scientific">Alligator mississippiensis</name>
    <name type="common">American alligator</name>
    <dbReference type="NCBI Taxonomy" id="8496"/>
    <lineage>
        <taxon>Eukaryota</taxon>
        <taxon>Metazoa</taxon>
        <taxon>Chordata</taxon>
        <taxon>Craniata</taxon>
        <taxon>Vertebrata</taxon>
        <taxon>Euteleostomi</taxon>
        <taxon>Archelosauria</taxon>
        <taxon>Archosauria</taxon>
        <taxon>Crocodylia</taxon>
        <taxon>Alligatoridae</taxon>
        <taxon>Alligatorinae</taxon>
        <taxon>Alligator</taxon>
    </lineage>
</organism>
<dbReference type="Proteomes" id="UP000050525">
    <property type="component" value="Unassembled WGS sequence"/>
</dbReference>
<evidence type="ECO:0000256" key="1">
    <source>
        <dbReference type="SAM" id="MobiDB-lite"/>
    </source>
</evidence>
<sequence length="198" mass="22472">MDQRDKPELSQPQQPHLLGKQPEESDQLGRQRREKRERVARNEFSRLRNLARASSFHPTGHQGRQELGRAACLARASTASLGRFQPRLPRESPLPLPRSAGSGKKKRRFAPLLGDLAAERGRQLELVRTLAKPPPLDVARATNKQLRQEDAEVASTSRAKGRKRSERGKRARGRGTPQQRRRGQQKQQRPAGGKRRKR</sequence>
<dbReference type="eggNOG" id="KOG1765">
    <property type="taxonomic scope" value="Eukaryota"/>
</dbReference>
<evidence type="ECO:0000313" key="2">
    <source>
        <dbReference type="EMBL" id="KYO26016.1"/>
    </source>
</evidence>
<feature type="compositionally biased region" description="Basic residues" evidence="1">
    <location>
        <begin position="159"/>
        <end position="184"/>
    </location>
</feature>
<gene>
    <name evidence="2" type="primary">RRS1</name>
    <name evidence="2" type="ORF">Y1Q_0003785</name>
</gene>
<protein>
    <submittedName>
        <fullName evidence="2">Ribosome biogenesis regulatory protein-like protein</fullName>
    </submittedName>
</protein>
<feature type="compositionally biased region" description="Basic and acidic residues" evidence="1">
    <location>
        <begin position="21"/>
        <end position="46"/>
    </location>
</feature>
<dbReference type="AlphaFoldDB" id="A0A151MNC8"/>